<sequence length="111" mass="12574">MHWLQAGLVDNFSDTGVSVKVKTETGWIETDKTAEFSHVLCAEEMMFCVTRSLDQNNLVVTHAETGWKVCDIDFLDFAQLGELKAAKKSLEEFISVISEKRFYAVILRVRG</sequence>
<name>A0AAP2BJ52_KLEOX</name>
<reference evidence="1 2" key="1">
    <citation type="submission" date="2021-03" db="EMBL/GenBank/DDBJ databases">
        <authorList>
            <person name="Stanton E."/>
        </authorList>
    </citation>
    <scope>NUCLEOTIDE SEQUENCE [LARGE SCALE GENOMIC DNA]</scope>
    <source>
        <strain evidence="1 2">2020EL-00037</strain>
    </source>
</reference>
<dbReference type="EMBL" id="JAGKON010000013">
    <property type="protein sequence ID" value="MBQ0600786.1"/>
    <property type="molecule type" value="Genomic_DNA"/>
</dbReference>
<accession>A0AAP2BJ52</accession>
<gene>
    <name evidence="1" type="ORF">J7S78_13395</name>
</gene>
<proteinExistence type="predicted"/>
<dbReference type="RefSeq" id="WP_210846194.1">
    <property type="nucleotide sequence ID" value="NZ_JAGKON010000013.1"/>
</dbReference>
<organism evidence="1 2">
    <name type="scientific">Klebsiella oxytoca</name>
    <dbReference type="NCBI Taxonomy" id="571"/>
    <lineage>
        <taxon>Bacteria</taxon>
        <taxon>Pseudomonadati</taxon>
        <taxon>Pseudomonadota</taxon>
        <taxon>Gammaproteobacteria</taxon>
        <taxon>Enterobacterales</taxon>
        <taxon>Enterobacteriaceae</taxon>
        <taxon>Klebsiella/Raoultella group</taxon>
        <taxon>Klebsiella</taxon>
    </lineage>
</organism>
<keyword evidence="2" id="KW-1185">Reference proteome</keyword>
<evidence type="ECO:0000313" key="2">
    <source>
        <dbReference type="Proteomes" id="UP000673434"/>
    </source>
</evidence>
<protein>
    <submittedName>
        <fullName evidence="1">Uncharacterized protein</fullName>
    </submittedName>
</protein>
<evidence type="ECO:0000313" key="1">
    <source>
        <dbReference type="EMBL" id="MBQ0600786.1"/>
    </source>
</evidence>
<dbReference type="Proteomes" id="UP000673434">
    <property type="component" value="Unassembled WGS sequence"/>
</dbReference>
<dbReference type="AlphaFoldDB" id="A0AAP2BJ52"/>
<comment type="caution">
    <text evidence="1">The sequence shown here is derived from an EMBL/GenBank/DDBJ whole genome shotgun (WGS) entry which is preliminary data.</text>
</comment>